<sequence length="571" mass="59645">MPLVSKTFDQLLDFTRTTSGTFVGSNGLIQTTPASLNLLTWTQQFDNAAWNKSNATANANITTAPDDTATADVLVEDTTSGSHLFQQFVSYTSGVSYTLSFYVKAGTRSWVQIAFPNAAFTGAPASYYDLSGAGALGTASGSPTARTITDVGNGWHRITITATATATAGGNTFIRSATGDNAGVYVGVASAQAVFLWGAQLELGSTATTYTRNNGGVYPPRFDYDSVTLAPKGIMIEEQRTNLLLNSVFDGAVSGTPGTGPTSWTYSNVGGTLTVTDLGRNFASNSLRFTVTSDRQTLQQNVTLAATGTYVLSASVNVFVSCSLQQLFQFNPLPAGATIQYVYNGVNQIAGFAPPTGRGLLQVIITTTGTGGSLGIRVGVGTSGVITGDVSFQDVQIELGLFATSYIPTAGSTVTRAADQCSIVAPNFAPWYNQSEGTFVFEGTVLGATGFSWPLIASDNTAPNRFGMYRSSSSVAGFIIASNVTQMEVATTSVVANVPFKISVAAQTNNGNFSFNGNIGSTDTTITMPVVNKISLGSSASGVAEYLNGHIRSICYYPVRLSNAQLQALTA</sequence>
<proteinExistence type="predicted"/>
<reference evidence="1" key="1">
    <citation type="submission" date="2020-04" db="EMBL/GenBank/DDBJ databases">
        <authorList>
            <person name="Chiriac C."/>
            <person name="Salcher M."/>
            <person name="Ghai R."/>
            <person name="Kavagutti S V."/>
        </authorList>
    </citation>
    <scope>NUCLEOTIDE SEQUENCE</scope>
</reference>
<gene>
    <name evidence="1" type="ORF">UFOVP616_35</name>
</gene>
<organism evidence="1">
    <name type="scientific">uncultured Caudovirales phage</name>
    <dbReference type="NCBI Taxonomy" id="2100421"/>
    <lineage>
        <taxon>Viruses</taxon>
        <taxon>Duplodnaviria</taxon>
        <taxon>Heunggongvirae</taxon>
        <taxon>Uroviricota</taxon>
        <taxon>Caudoviricetes</taxon>
        <taxon>Peduoviridae</taxon>
        <taxon>Maltschvirus</taxon>
        <taxon>Maltschvirus maltsch</taxon>
    </lineage>
</organism>
<dbReference type="Gene3D" id="2.60.120.260">
    <property type="entry name" value="Galactose-binding domain-like"/>
    <property type="match status" value="2"/>
</dbReference>
<evidence type="ECO:0000313" key="1">
    <source>
        <dbReference type="EMBL" id="CAB4152910.1"/>
    </source>
</evidence>
<dbReference type="EMBL" id="LR796590">
    <property type="protein sequence ID" value="CAB4152910.1"/>
    <property type="molecule type" value="Genomic_DNA"/>
</dbReference>
<accession>A0A6J5N6Y5</accession>
<name>A0A6J5N6Y5_9CAUD</name>
<protein>
    <submittedName>
        <fullName evidence="1">Uncharacterized protein</fullName>
    </submittedName>
</protein>